<dbReference type="EMBL" id="BT123626">
    <property type="protein sequence ID" value="ADE76938.1"/>
    <property type="molecule type" value="mRNA"/>
</dbReference>
<sequence length="91" mass="10882">MLLGYLLQGLPSFLEHKLLQEILLQECLDKVYLIEENKKPAESWRGRDWYSSNYLKFCRSALRQNILMFYNLNELLLFLTTQPQTRKVGQK</sequence>
<proteinExistence type="evidence at transcript level"/>
<accession>D5ABL9</accession>
<reference evidence="1" key="1">
    <citation type="submission" date="2010-04" db="EMBL/GenBank/DDBJ databases">
        <authorList>
            <person name="Reid K.E."/>
            <person name="Liao N."/>
            <person name="Chan S."/>
            <person name="Docking R."/>
            <person name="Taylor G."/>
            <person name="Moore R."/>
            <person name="Mayo M."/>
            <person name="Munro S."/>
            <person name="King J."/>
            <person name="Yanchuk A."/>
            <person name="Holt R."/>
            <person name="Jones S."/>
            <person name="Marra M."/>
            <person name="Ritland C.E."/>
            <person name="Ritland K."/>
            <person name="Bohlmann J."/>
        </authorList>
    </citation>
    <scope>NUCLEOTIDE SEQUENCE</scope>
    <source>
        <tissue evidence="1">Bud</tissue>
    </source>
</reference>
<organism evidence="1">
    <name type="scientific">Picea sitchensis</name>
    <name type="common">Sitka spruce</name>
    <name type="synonym">Pinus sitchensis</name>
    <dbReference type="NCBI Taxonomy" id="3332"/>
    <lineage>
        <taxon>Eukaryota</taxon>
        <taxon>Viridiplantae</taxon>
        <taxon>Streptophyta</taxon>
        <taxon>Embryophyta</taxon>
        <taxon>Tracheophyta</taxon>
        <taxon>Spermatophyta</taxon>
        <taxon>Pinopsida</taxon>
        <taxon>Pinidae</taxon>
        <taxon>Conifers I</taxon>
        <taxon>Pinales</taxon>
        <taxon>Pinaceae</taxon>
        <taxon>Picea</taxon>
    </lineage>
</organism>
<protein>
    <submittedName>
        <fullName evidence="1">Uncharacterized protein</fullName>
    </submittedName>
</protein>
<name>D5ABL9_PICSI</name>
<evidence type="ECO:0000313" key="1">
    <source>
        <dbReference type="EMBL" id="ADE76938.1"/>
    </source>
</evidence>
<dbReference type="AlphaFoldDB" id="D5ABL9"/>